<keyword evidence="1" id="KW-0472">Membrane</keyword>
<reference evidence="2 3" key="1">
    <citation type="journal article" date="2013" name="Genome Announc.">
        <title>Draft genome sequences for three mercury-methylating, sulfate-reducing bacteria.</title>
        <authorList>
            <person name="Brown S.D."/>
            <person name="Hurt R.A.Jr."/>
            <person name="Gilmour C.C."/>
            <person name="Elias D.A."/>
        </authorList>
    </citation>
    <scope>NUCLEOTIDE SEQUENCE [LARGE SCALE GENOMIC DNA]</scope>
    <source>
        <strain evidence="2 3">DSM 2059</strain>
    </source>
</reference>
<evidence type="ECO:0000256" key="1">
    <source>
        <dbReference type="SAM" id="Phobius"/>
    </source>
</evidence>
<evidence type="ECO:0000313" key="3">
    <source>
        <dbReference type="Proteomes" id="UP000014977"/>
    </source>
</evidence>
<dbReference type="AlphaFoldDB" id="S7V496"/>
<sequence length="377" mass="41012">MESTFKDQSGFTLLEMLVAAMLGLVVITAALGVLNSSQLSYNVQEDIAAVQQDVRMARTFIERDVIMAGAGLGDFPRLAGLPAEAFSAFTFDNNGGENGSDILTIRYVVPSSDVCGPPPSGIGSCADLPKLTLKPDKKDPTAAMPITAAVAIVNEDLNATSPIDYNAWDRDCYCDGVTYTQPQPHMNGIIIAPGGAMADEVVITQVIANSSKLGNHPVLDYANKVLNKYPPGSTIMFFNFEPLEEIRYYLQDGALMRLHEKDLRNSTGTTTPNPVVEHIEDIQFAFGLDTDDDNLIDTWINGEDADDFDADGDLKDADKPLVRALRISVLGRTAKARRELAPDRRPALEDHPAAEATDFHRRRLSQVTVALRNMGLN</sequence>
<accession>S7V496</accession>
<dbReference type="RefSeq" id="WP_020876596.1">
    <property type="nucleotide sequence ID" value="NZ_ATHJ01000076.1"/>
</dbReference>
<dbReference type="STRING" id="897.B2D07_06240"/>
<dbReference type="PROSITE" id="PS00409">
    <property type="entry name" value="PROKAR_NTER_METHYL"/>
    <property type="match status" value="1"/>
</dbReference>
<gene>
    <name evidence="2" type="ORF">dsmv_2165</name>
</gene>
<keyword evidence="1" id="KW-1133">Transmembrane helix</keyword>
<organism evidence="2 3">
    <name type="scientific">Desulfococcus multivorans DSM 2059</name>
    <dbReference type="NCBI Taxonomy" id="1121405"/>
    <lineage>
        <taxon>Bacteria</taxon>
        <taxon>Pseudomonadati</taxon>
        <taxon>Thermodesulfobacteriota</taxon>
        <taxon>Desulfobacteria</taxon>
        <taxon>Desulfobacterales</taxon>
        <taxon>Desulfococcaceae</taxon>
        <taxon>Desulfococcus</taxon>
    </lineage>
</organism>
<evidence type="ECO:0008006" key="4">
    <source>
        <dbReference type="Google" id="ProtNLM"/>
    </source>
</evidence>
<dbReference type="EMBL" id="ATHJ01000076">
    <property type="protein sequence ID" value="EPR41384.1"/>
    <property type="molecule type" value="Genomic_DNA"/>
</dbReference>
<dbReference type="InterPro" id="IPR012902">
    <property type="entry name" value="N_methyl_site"/>
</dbReference>
<dbReference type="eggNOG" id="COG4966">
    <property type="taxonomic scope" value="Bacteria"/>
</dbReference>
<keyword evidence="3" id="KW-1185">Reference proteome</keyword>
<dbReference type="Pfam" id="PF16074">
    <property type="entry name" value="PilW"/>
    <property type="match status" value="1"/>
</dbReference>
<dbReference type="GO" id="GO:0043683">
    <property type="term" value="P:type IV pilus assembly"/>
    <property type="evidence" value="ECO:0007669"/>
    <property type="project" value="InterPro"/>
</dbReference>
<evidence type="ECO:0000313" key="2">
    <source>
        <dbReference type="EMBL" id="EPR41384.1"/>
    </source>
</evidence>
<dbReference type="Proteomes" id="UP000014977">
    <property type="component" value="Unassembled WGS sequence"/>
</dbReference>
<dbReference type="NCBIfam" id="TIGR02532">
    <property type="entry name" value="IV_pilin_GFxxxE"/>
    <property type="match status" value="1"/>
</dbReference>
<dbReference type="InterPro" id="IPR032092">
    <property type="entry name" value="PilW"/>
</dbReference>
<proteinExistence type="predicted"/>
<protein>
    <recommendedName>
        <fullName evidence="4">Prepilin-type N-terminal cleavage/methylation domain-containing protein</fullName>
    </recommendedName>
</protein>
<comment type="caution">
    <text evidence="2">The sequence shown here is derived from an EMBL/GenBank/DDBJ whole genome shotgun (WGS) entry which is preliminary data.</text>
</comment>
<feature type="transmembrane region" description="Helical" evidence="1">
    <location>
        <begin position="12"/>
        <end position="34"/>
    </location>
</feature>
<dbReference type="Pfam" id="PF07963">
    <property type="entry name" value="N_methyl"/>
    <property type="match status" value="1"/>
</dbReference>
<dbReference type="OrthoDB" id="5416381at2"/>
<keyword evidence="1" id="KW-0812">Transmembrane</keyword>
<name>S7V496_DESML</name>